<protein>
    <submittedName>
        <fullName evidence="6">ParB N-terminal domain-containing protein</fullName>
    </submittedName>
</protein>
<keyword evidence="4" id="KW-0067">ATP-binding</keyword>
<name>A0A926NG37_9BACL</name>
<dbReference type="Proteomes" id="UP000661691">
    <property type="component" value="Unassembled WGS sequence"/>
</dbReference>
<evidence type="ECO:0000256" key="4">
    <source>
        <dbReference type="ARBA" id="ARBA00022840"/>
    </source>
</evidence>
<organism evidence="6 7">
    <name type="scientific">Polycladospora coralii</name>
    <dbReference type="NCBI Taxonomy" id="2771432"/>
    <lineage>
        <taxon>Bacteria</taxon>
        <taxon>Bacillati</taxon>
        <taxon>Bacillota</taxon>
        <taxon>Bacilli</taxon>
        <taxon>Bacillales</taxon>
        <taxon>Thermoactinomycetaceae</taxon>
        <taxon>Polycladospora</taxon>
    </lineage>
</organism>
<dbReference type="AlphaFoldDB" id="A0A926NG37"/>
<keyword evidence="3" id="KW-0418">Kinase</keyword>
<keyword evidence="2" id="KW-0547">Nucleotide-binding</keyword>
<dbReference type="PIRSF" id="PIRSF032543">
    <property type="entry name" value="UCP032543_ParB-like"/>
    <property type="match status" value="1"/>
</dbReference>
<keyword evidence="7" id="KW-1185">Reference proteome</keyword>
<accession>A0A926NG37</accession>
<proteinExistence type="predicted"/>
<keyword evidence="1" id="KW-0808">Transferase</keyword>
<dbReference type="GO" id="GO:0005524">
    <property type="term" value="F:ATP binding"/>
    <property type="evidence" value="ECO:0007669"/>
    <property type="project" value="UniProtKB-KW"/>
</dbReference>
<dbReference type="EMBL" id="JACXAH010000013">
    <property type="protein sequence ID" value="MBD1372693.1"/>
    <property type="molecule type" value="Genomic_DNA"/>
</dbReference>
<evidence type="ECO:0000256" key="3">
    <source>
        <dbReference type="ARBA" id="ARBA00022777"/>
    </source>
</evidence>
<dbReference type="SUPFAM" id="SSF110849">
    <property type="entry name" value="ParB/Sulfiredoxin"/>
    <property type="match status" value="1"/>
</dbReference>
<dbReference type="InterPro" id="IPR023098">
    <property type="entry name" value="SerK/SbnI_C"/>
</dbReference>
<evidence type="ECO:0000259" key="5">
    <source>
        <dbReference type="Pfam" id="PF02195"/>
    </source>
</evidence>
<dbReference type="Gene3D" id="3.90.1530.10">
    <property type="entry name" value="Conserved hypothetical protein from pyrococcus furiosus pfu- 392566-001, ParB domain"/>
    <property type="match status" value="1"/>
</dbReference>
<comment type="caution">
    <text evidence="6">The sequence shown here is derived from an EMBL/GenBank/DDBJ whole genome shotgun (WGS) entry which is preliminary data.</text>
</comment>
<feature type="domain" description="ParB-like N-terminal" evidence="5">
    <location>
        <begin position="1"/>
        <end position="52"/>
    </location>
</feature>
<evidence type="ECO:0000256" key="2">
    <source>
        <dbReference type="ARBA" id="ARBA00022741"/>
    </source>
</evidence>
<gene>
    <name evidence="6" type="ORF">IC620_10030</name>
</gene>
<dbReference type="InterPro" id="IPR036086">
    <property type="entry name" value="ParB/Sulfiredoxin_sf"/>
</dbReference>
<dbReference type="Pfam" id="PF02195">
    <property type="entry name" value="ParB_N"/>
    <property type="match status" value="1"/>
</dbReference>
<dbReference type="Gene3D" id="3.30.1760.10">
    <property type="entry name" value="Conserved hypothetical protein from pyrococcus furiosus pfu- 392566-001, domain 2"/>
    <property type="match status" value="1"/>
</dbReference>
<evidence type="ECO:0000256" key="1">
    <source>
        <dbReference type="ARBA" id="ARBA00022679"/>
    </source>
</evidence>
<evidence type="ECO:0000313" key="6">
    <source>
        <dbReference type="EMBL" id="MBD1372693.1"/>
    </source>
</evidence>
<dbReference type="InterPro" id="IPR016999">
    <property type="entry name" value="SbnI-like"/>
</dbReference>
<dbReference type="InterPro" id="IPR003115">
    <property type="entry name" value="ParB_N"/>
</dbReference>
<sequence length="228" mass="26887">MQAIKQEKILRHPIMVLEMKKNLYLVIDGVHRYLSLKRLGYKHIPCQIVEESQVQIHAWSHVVKKGPWLKKLIKREEYGCQESEIGGSNYIVRITEKDSKKSLYLYRTDEQVLGVQQILKVCSNIIQNYIDRERIVRVGELDHRILDENFVRIDFPRFTLSDIYRLSRAGCLMPTGITHFLITGRILNLQIPLEVLKGSSDENRGWDLLIKNWDSKLRYYSEPIYICE</sequence>
<reference evidence="6" key="1">
    <citation type="submission" date="2020-09" db="EMBL/GenBank/DDBJ databases">
        <title>A novel bacterium of genus Hazenella, isolated from South China Sea.</title>
        <authorList>
            <person name="Huang H."/>
            <person name="Mo K."/>
            <person name="Hu Y."/>
        </authorList>
    </citation>
    <scope>NUCLEOTIDE SEQUENCE</scope>
    <source>
        <strain evidence="6">IB182357</strain>
    </source>
</reference>
<evidence type="ECO:0000313" key="7">
    <source>
        <dbReference type="Proteomes" id="UP000661691"/>
    </source>
</evidence>